<proteinExistence type="predicted"/>
<dbReference type="InterPro" id="IPR020103">
    <property type="entry name" value="PsdUridine_synth_cat_dom_sf"/>
</dbReference>
<dbReference type="GO" id="GO:0140098">
    <property type="term" value="F:catalytic activity, acting on RNA"/>
    <property type="evidence" value="ECO:0007669"/>
    <property type="project" value="UniProtKB-ARBA"/>
</dbReference>
<dbReference type="GO" id="GO:0009982">
    <property type="term" value="F:pseudouridine synthase activity"/>
    <property type="evidence" value="ECO:0007669"/>
    <property type="project" value="InterPro"/>
</dbReference>
<dbReference type="Pfam" id="PF00849">
    <property type="entry name" value="PseudoU_synth_2"/>
    <property type="match status" value="1"/>
</dbReference>
<dbReference type="Gene3D" id="3.30.2350.10">
    <property type="entry name" value="Pseudouridine synthase"/>
    <property type="match status" value="1"/>
</dbReference>
<dbReference type="InterPro" id="IPR006224">
    <property type="entry name" value="PsdUridine_synth_RluA-like_CS"/>
</dbReference>
<name>A0A7G9S607_9MICO</name>
<protein>
    <recommendedName>
        <fullName evidence="2">RNA pseudouridylate synthase</fullName>
    </recommendedName>
    <alternativeName>
        <fullName evidence="3">RNA-uridine isomerase</fullName>
    </alternativeName>
</protein>
<keyword evidence="6" id="KW-1185">Reference proteome</keyword>
<organism evidence="5 6">
    <name type="scientific">Leucobacter denitrificans</name>
    <dbReference type="NCBI Taxonomy" id="683042"/>
    <lineage>
        <taxon>Bacteria</taxon>
        <taxon>Bacillati</taxon>
        <taxon>Actinomycetota</taxon>
        <taxon>Actinomycetes</taxon>
        <taxon>Micrococcales</taxon>
        <taxon>Microbacteriaceae</taxon>
        <taxon>Leucobacter</taxon>
    </lineage>
</organism>
<dbReference type="InterPro" id="IPR006145">
    <property type="entry name" value="PsdUridine_synth_RsuA/RluA"/>
</dbReference>
<evidence type="ECO:0000313" key="5">
    <source>
        <dbReference type="EMBL" id="QNN63282.1"/>
    </source>
</evidence>
<dbReference type="PANTHER" id="PTHR21600">
    <property type="entry name" value="MITOCHONDRIAL RNA PSEUDOURIDINE SYNTHASE"/>
    <property type="match status" value="1"/>
</dbReference>
<dbReference type="Proteomes" id="UP000515934">
    <property type="component" value="Chromosome"/>
</dbReference>
<gene>
    <name evidence="5" type="ORF">H9L06_02785</name>
</gene>
<reference evidence="5 6" key="1">
    <citation type="submission" date="2020-08" db="EMBL/GenBank/DDBJ databases">
        <title>Genome sequence of Leucobacter denitrificans KACC 14055T.</title>
        <authorList>
            <person name="Hyun D.-W."/>
            <person name="Bae J.-W."/>
        </authorList>
    </citation>
    <scope>NUCLEOTIDE SEQUENCE [LARGE SCALE GENOMIC DNA]</scope>
    <source>
        <strain evidence="5 6">KACC 14055</strain>
    </source>
</reference>
<dbReference type="GO" id="GO:0003723">
    <property type="term" value="F:RNA binding"/>
    <property type="evidence" value="ECO:0007669"/>
    <property type="project" value="InterPro"/>
</dbReference>
<evidence type="ECO:0000313" key="6">
    <source>
        <dbReference type="Proteomes" id="UP000515934"/>
    </source>
</evidence>
<evidence type="ECO:0000259" key="4">
    <source>
        <dbReference type="Pfam" id="PF00849"/>
    </source>
</evidence>
<dbReference type="SUPFAM" id="SSF55120">
    <property type="entry name" value="Pseudouridine synthase"/>
    <property type="match status" value="1"/>
</dbReference>
<sequence length="311" mass="35152">MPPRSPLPQRNGLDPAWLRTPNRVRGELPEWQLMRDWLHSRVPYEANVDQMISDSRFVYEDGSALRRGDPYTPHTFVWFHRDLREEATVPGAIHIVHRDERLVVIDKPPFLSSIPRGRHVLQSVVVRMRAELGLTELTPAHRLDRVTSGLLVLTTEQRWRGAYQSLFQNQQISKIYRAVAPLDPHLKLPLQVQNHIAKEHGIMQAEVVPGAPPNARTLVELESDLGDGFGVYRLTPKTGRTHQLRLHLNGLGIPIVGDPLYPVPTGSEIDDFSTPLQLLASELSFVDPIDGSTRKFTSQRSLPLKSELTGD</sequence>
<dbReference type="RefSeq" id="WP_187555749.1">
    <property type="nucleotide sequence ID" value="NZ_CP060716.1"/>
</dbReference>
<dbReference type="GO" id="GO:0000455">
    <property type="term" value="P:enzyme-directed rRNA pseudouridine synthesis"/>
    <property type="evidence" value="ECO:0007669"/>
    <property type="project" value="TreeGrafter"/>
</dbReference>
<feature type="domain" description="Pseudouridine synthase RsuA/RluA-like" evidence="4">
    <location>
        <begin position="102"/>
        <end position="249"/>
    </location>
</feature>
<dbReference type="PANTHER" id="PTHR21600:SF84">
    <property type="entry name" value="PSEUDOURIDINE SYNTHASE RSUA_RLUA-LIKE DOMAIN-CONTAINING PROTEIN"/>
    <property type="match status" value="1"/>
</dbReference>
<evidence type="ECO:0000256" key="1">
    <source>
        <dbReference type="ARBA" id="ARBA00000073"/>
    </source>
</evidence>
<dbReference type="EMBL" id="CP060716">
    <property type="protein sequence ID" value="QNN63282.1"/>
    <property type="molecule type" value="Genomic_DNA"/>
</dbReference>
<dbReference type="InterPro" id="IPR050188">
    <property type="entry name" value="RluA_PseudoU_synthase"/>
</dbReference>
<comment type="catalytic activity">
    <reaction evidence="1">
        <text>a uridine in RNA = a pseudouridine in RNA</text>
        <dbReference type="Rhea" id="RHEA:48348"/>
        <dbReference type="Rhea" id="RHEA-COMP:12068"/>
        <dbReference type="Rhea" id="RHEA-COMP:12069"/>
        <dbReference type="ChEBI" id="CHEBI:65314"/>
        <dbReference type="ChEBI" id="CHEBI:65315"/>
    </reaction>
</comment>
<dbReference type="PROSITE" id="PS01129">
    <property type="entry name" value="PSI_RLU"/>
    <property type="match status" value="1"/>
</dbReference>
<evidence type="ECO:0000256" key="2">
    <source>
        <dbReference type="ARBA" id="ARBA00031870"/>
    </source>
</evidence>
<dbReference type="KEGG" id="ldn:H9L06_02785"/>
<accession>A0A7G9S607</accession>
<evidence type="ECO:0000256" key="3">
    <source>
        <dbReference type="ARBA" id="ARBA00033164"/>
    </source>
</evidence>
<dbReference type="AlphaFoldDB" id="A0A7G9S607"/>